<dbReference type="GO" id="GO:0009423">
    <property type="term" value="P:chorismate biosynthetic process"/>
    <property type="evidence" value="ECO:0007669"/>
    <property type="project" value="UniProtKB-UniRule"/>
</dbReference>
<feature type="binding site" evidence="8 10">
    <location>
        <position position="80"/>
    </location>
    <ligand>
        <name>substrate</name>
    </ligand>
</feature>
<feature type="active site" description="Proton donor" evidence="8 9">
    <location>
        <position position="100"/>
    </location>
</feature>
<evidence type="ECO:0000256" key="2">
    <source>
        <dbReference type="ARBA" id="ARBA00004902"/>
    </source>
</evidence>
<dbReference type="GO" id="GO:0003855">
    <property type="term" value="F:3-dehydroquinate dehydratase activity"/>
    <property type="evidence" value="ECO:0007669"/>
    <property type="project" value="UniProtKB-UniRule"/>
</dbReference>
<keyword evidence="6 8" id="KW-0057">Aromatic amino acid biosynthesis</keyword>
<evidence type="ECO:0000256" key="5">
    <source>
        <dbReference type="ARBA" id="ARBA00012060"/>
    </source>
</evidence>
<dbReference type="EC" id="4.2.1.10" evidence="5 8"/>
<dbReference type="PROSITE" id="PS01029">
    <property type="entry name" value="DEHYDROQUINASE_II"/>
    <property type="match status" value="1"/>
</dbReference>
<keyword evidence="13" id="KW-1185">Reference proteome</keyword>
<dbReference type="RefSeq" id="WP_136845223.1">
    <property type="nucleotide sequence ID" value="NZ_CANSOV010000010.1"/>
</dbReference>
<evidence type="ECO:0000256" key="11">
    <source>
        <dbReference type="PIRSR" id="PIRSR001399-3"/>
    </source>
</evidence>
<dbReference type="CDD" id="cd00466">
    <property type="entry name" value="DHQase_II"/>
    <property type="match status" value="1"/>
</dbReference>
<keyword evidence="8" id="KW-0028">Amino-acid biosynthesis</keyword>
<dbReference type="EMBL" id="SSTM01000001">
    <property type="protein sequence ID" value="TJW12274.1"/>
    <property type="molecule type" value="Genomic_DNA"/>
</dbReference>
<accession>A0A4T9TD67</accession>
<feature type="binding site" evidence="8 10">
    <location>
        <position position="111"/>
    </location>
    <ligand>
        <name>substrate</name>
    </ligand>
</feature>
<evidence type="ECO:0000256" key="9">
    <source>
        <dbReference type="PIRSR" id="PIRSR001399-1"/>
    </source>
</evidence>
<evidence type="ECO:0000256" key="10">
    <source>
        <dbReference type="PIRSR" id="PIRSR001399-2"/>
    </source>
</evidence>
<feature type="site" description="Transition state stabilizer" evidence="8 11">
    <location>
        <position position="18"/>
    </location>
</feature>
<evidence type="ECO:0000313" key="12">
    <source>
        <dbReference type="EMBL" id="TJW12274.1"/>
    </source>
</evidence>
<dbReference type="PANTHER" id="PTHR21272">
    <property type="entry name" value="CATABOLIC 3-DEHYDROQUINASE"/>
    <property type="match status" value="1"/>
</dbReference>
<name>A0A4T9TD67_9ACTN</name>
<evidence type="ECO:0000256" key="6">
    <source>
        <dbReference type="ARBA" id="ARBA00023141"/>
    </source>
</evidence>
<dbReference type="OrthoDB" id="9790793at2"/>
<protein>
    <recommendedName>
        <fullName evidence="5 8">3-dehydroquinate dehydratase</fullName>
        <shortName evidence="8">3-dehydroquinase</shortName>
        <ecNumber evidence="5 8">4.2.1.10</ecNumber>
    </recommendedName>
    <alternativeName>
        <fullName evidence="8">Type II DHQase</fullName>
    </alternativeName>
</protein>
<dbReference type="AlphaFoldDB" id="A0A4T9TD67"/>
<evidence type="ECO:0000256" key="4">
    <source>
        <dbReference type="ARBA" id="ARBA00011193"/>
    </source>
</evidence>
<dbReference type="PANTHER" id="PTHR21272:SF3">
    <property type="entry name" value="CATABOLIC 3-DEHYDROQUINASE"/>
    <property type="match status" value="1"/>
</dbReference>
<dbReference type="Gene3D" id="3.40.50.9100">
    <property type="entry name" value="Dehydroquinase, class II"/>
    <property type="match status" value="1"/>
</dbReference>
<dbReference type="UniPathway" id="UPA00053">
    <property type="reaction ID" value="UER00086"/>
</dbReference>
<dbReference type="InterPro" id="IPR036441">
    <property type="entry name" value="DHquinase_II_sf"/>
</dbReference>
<dbReference type="NCBIfam" id="NF003806">
    <property type="entry name" value="PRK05395.1-3"/>
    <property type="match status" value="1"/>
</dbReference>
<feature type="binding site" evidence="8 10">
    <location>
        <position position="74"/>
    </location>
    <ligand>
        <name>substrate</name>
    </ligand>
</feature>
<evidence type="ECO:0000256" key="3">
    <source>
        <dbReference type="ARBA" id="ARBA00011037"/>
    </source>
</evidence>
<dbReference type="InterPro" id="IPR001874">
    <property type="entry name" value="DHquinase_II"/>
</dbReference>
<evidence type="ECO:0000256" key="8">
    <source>
        <dbReference type="HAMAP-Rule" id="MF_00169"/>
    </source>
</evidence>
<evidence type="ECO:0000256" key="1">
    <source>
        <dbReference type="ARBA" id="ARBA00001864"/>
    </source>
</evidence>
<dbReference type="PIRSF" id="PIRSF001399">
    <property type="entry name" value="DHquinase_II"/>
    <property type="match status" value="1"/>
</dbReference>
<evidence type="ECO:0000313" key="13">
    <source>
        <dbReference type="Proteomes" id="UP000309454"/>
    </source>
</evidence>
<dbReference type="NCBIfam" id="TIGR01088">
    <property type="entry name" value="aroQ"/>
    <property type="match status" value="1"/>
</dbReference>
<keyword evidence="7 8" id="KW-0456">Lyase</keyword>
<comment type="subunit">
    <text evidence="4 8">Homododecamer.</text>
</comment>
<feature type="active site" description="Proton acceptor" evidence="8 9">
    <location>
        <position position="23"/>
    </location>
</feature>
<dbReference type="InterPro" id="IPR018509">
    <property type="entry name" value="DHquinase_II_CS"/>
</dbReference>
<dbReference type="GO" id="GO:0008652">
    <property type="term" value="P:amino acid biosynthetic process"/>
    <property type="evidence" value="ECO:0007669"/>
    <property type="project" value="UniProtKB-KW"/>
</dbReference>
<dbReference type="GO" id="GO:0019631">
    <property type="term" value="P:quinate catabolic process"/>
    <property type="evidence" value="ECO:0007669"/>
    <property type="project" value="TreeGrafter"/>
</dbReference>
<dbReference type="SUPFAM" id="SSF52304">
    <property type="entry name" value="Type II 3-dehydroquinate dehydratase"/>
    <property type="match status" value="1"/>
</dbReference>
<organism evidence="12 13">
    <name type="scientific">Parvibacter caecicola</name>
    <dbReference type="NCBI Taxonomy" id="747645"/>
    <lineage>
        <taxon>Bacteria</taxon>
        <taxon>Bacillati</taxon>
        <taxon>Actinomycetota</taxon>
        <taxon>Coriobacteriia</taxon>
        <taxon>Coriobacteriales</taxon>
        <taxon>Coriobacteriaceae</taxon>
        <taxon>Parvibacter</taxon>
    </lineage>
</organism>
<reference evidence="12 13" key="1">
    <citation type="submission" date="2019-04" db="EMBL/GenBank/DDBJ databases">
        <title>Microbes associate with the intestines of laboratory mice.</title>
        <authorList>
            <person name="Navarre W."/>
            <person name="Wong E."/>
            <person name="Huang K.C."/>
            <person name="Tropini C."/>
            <person name="Ng K."/>
            <person name="Yu B."/>
        </authorList>
    </citation>
    <scope>NUCLEOTIDE SEQUENCE [LARGE SCALE GENOMIC DNA]</scope>
    <source>
        <strain evidence="12 13">NM48_B13</strain>
    </source>
</reference>
<gene>
    <name evidence="8 12" type="primary">aroQ</name>
    <name evidence="12" type="ORF">E5982_01335</name>
</gene>
<dbReference type="Proteomes" id="UP000309454">
    <property type="component" value="Unassembled WGS sequence"/>
</dbReference>
<comment type="pathway">
    <text evidence="2 8">Metabolic intermediate biosynthesis; chorismate biosynthesis; chorismate from D-erythrose 4-phosphate and phosphoenolpyruvate: step 3/7.</text>
</comment>
<sequence length="150" mass="16517">MRKVLLMNGPNLNMLGVRDPAIYGSDTLASIEQMVEEYGRAHGVQVDCFQSNHEGALVDALQAARGNYDGIVYNPGAHTHYSYALHDAVECIDVPVVEIHISDISKREEFRRTSVIAPACIAQVKGLGKEGYLRAFDILLKSWEGAEDGR</sequence>
<dbReference type="Pfam" id="PF01220">
    <property type="entry name" value="DHquinase_II"/>
    <property type="match status" value="1"/>
</dbReference>
<proteinExistence type="inferred from homology"/>
<comment type="similarity">
    <text evidence="3 8">Belongs to the type-II 3-dehydroquinase family.</text>
</comment>
<feature type="binding site" evidence="8 10">
    <location>
        <begin position="101"/>
        <end position="102"/>
    </location>
    <ligand>
        <name>substrate</name>
    </ligand>
</feature>
<evidence type="ECO:0000256" key="7">
    <source>
        <dbReference type="ARBA" id="ARBA00023239"/>
    </source>
</evidence>
<comment type="catalytic activity">
    <reaction evidence="1 8">
        <text>3-dehydroquinate = 3-dehydroshikimate + H2O</text>
        <dbReference type="Rhea" id="RHEA:21096"/>
        <dbReference type="ChEBI" id="CHEBI:15377"/>
        <dbReference type="ChEBI" id="CHEBI:16630"/>
        <dbReference type="ChEBI" id="CHEBI:32364"/>
        <dbReference type="EC" id="4.2.1.10"/>
    </reaction>
</comment>
<feature type="binding site" evidence="8 10">
    <location>
        <position position="87"/>
    </location>
    <ligand>
        <name>substrate</name>
    </ligand>
</feature>
<dbReference type="NCBIfam" id="NF003807">
    <property type="entry name" value="PRK05395.1-4"/>
    <property type="match status" value="1"/>
</dbReference>
<dbReference type="NCBIfam" id="NF003805">
    <property type="entry name" value="PRK05395.1-2"/>
    <property type="match status" value="1"/>
</dbReference>
<dbReference type="GO" id="GO:0009073">
    <property type="term" value="P:aromatic amino acid family biosynthetic process"/>
    <property type="evidence" value="ECO:0007669"/>
    <property type="project" value="UniProtKB-KW"/>
</dbReference>
<comment type="function">
    <text evidence="8">Catalyzes a trans-dehydration via an enolate intermediate.</text>
</comment>
<comment type="caution">
    <text evidence="12">The sequence shown here is derived from an EMBL/GenBank/DDBJ whole genome shotgun (WGS) entry which is preliminary data.</text>
</comment>
<dbReference type="HAMAP" id="MF_00169">
    <property type="entry name" value="AroQ"/>
    <property type="match status" value="1"/>
</dbReference>